<dbReference type="Proteomes" id="UP001139286">
    <property type="component" value="Unassembled WGS sequence"/>
</dbReference>
<dbReference type="NCBIfam" id="TIGR04183">
    <property type="entry name" value="Por_Secre_tail"/>
    <property type="match status" value="1"/>
</dbReference>
<dbReference type="NCBIfam" id="TIGR04534">
    <property type="entry name" value="ELWxxDGT_rpt"/>
    <property type="match status" value="3"/>
</dbReference>
<sequence>MKYRITLLFVIFTIQFTTAQTIDASLIEINFHEDSDPQDFVAFQNGFYFTATDGNFENFGRELWYSDGTSNGALMVKDIKQGQNSSNPNSLVIVNNTLYFIADDGVHGSELWKSDGTETGTVMVKDIRPNNNSSYNGPINLIDYNGTLFFTATNDIDGYELWKSDGTEAGTIMIKDINPNGNGNPNDLFIFNNSIYFTANDGTNGTELWKSDGTEAGTIILKNINPNYSGLNNGNQFLTLNSFFYFFADNGTNGYELWKSDGTESGTTIVKDMRIGSGSSAYSLKGSSNSNFIIFEANDGINGTELWKSDGTESGTSMIKNINNTNFNSISYNSKYITYNNEVYFLADDNVHGTEIWKSDGTEVGTTLLKDINGGNSSVWIEKFHLDNVNNKLLFFTNSTNSSDKTLWVSDGSSNGTFELSNTTDSNVSGLEENFVTINNSTIITGKDDTYGNELWITDGTITGTSFFADLNYSNSSNASKFTNVGGNLFFRARGTEYGNQLFKSDGTIEGTQLVKDINPGYNCIDDPSEMKEINGILYFSAIDGTHGYELWRSDGTESGTFMVKDIRTGSQSSMQNYNDQQKFTVLNDILYFNADDGINGFELWRSDGTESGTYMIKNINTSSNYNYGSYAREFVMLNNTVYFIANDNSGSGLWTTDGTESGTNKIINLNDMRVLKTVNNKLIIVAETSGTTYGPHDVWVSDGTASGTNHLQSFGDNIDSSIQFTTILNDELYFVAKSPNSFRKAVYKTDGTVSGTSILFDGANHPTMPDLDIDLIMTCSNYVYFPVQNSFNTEKELWRTNGTITEQIAGSDTTDFLYIRNLTCYDNNLLYLAESFPHKIWITNDNLNEPSQLDINVLNGSNFENYNSIEEMGATDNHLYFRARNDISGNELYVTDIDASTLSINDYETNENNNFNLVRLYPNPTENFITIESITNSNIVKFEIWDLSGKRIYKESNRNVTNIVYDTNKLSGGIYFVKVFLIDNKIETLKLIVNH</sequence>
<evidence type="ECO:0000259" key="3">
    <source>
        <dbReference type="Pfam" id="PF18962"/>
    </source>
</evidence>
<feature type="domain" description="Secretion system C-terminal sorting" evidence="3">
    <location>
        <begin position="921"/>
        <end position="993"/>
    </location>
</feature>
<evidence type="ECO:0000313" key="4">
    <source>
        <dbReference type="EMBL" id="MCB4809618.1"/>
    </source>
</evidence>
<dbReference type="EMBL" id="JAJAPX010000007">
    <property type="protein sequence ID" value="MCB4809618.1"/>
    <property type="molecule type" value="Genomic_DNA"/>
</dbReference>
<evidence type="ECO:0000256" key="2">
    <source>
        <dbReference type="SAM" id="SignalP"/>
    </source>
</evidence>
<dbReference type="InterPro" id="IPR030916">
    <property type="entry name" value="ELWxxDGT_rpt"/>
</dbReference>
<name>A0A9X1I8T7_9FLAO</name>
<keyword evidence="1 2" id="KW-0732">Signal</keyword>
<keyword evidence="5" id="KW-1185">Reference proteome</keyword>
<evidence type="ECO:0000313" key="5">
    <source>
        <dbReference type="Proteomes" id="UP001139286"/>
    </source>
</evidence>
<evidence type="ECO:0000256" key="1">
    <source>
        <dbReference type="ARBA" id="ARBA00022729"/>
    </source>
</evidence>
<feature type="chain" id="PRO_5040937944" evidence="2">
    <location>
        <begin position="20"/>
        <end position="996"/>
    </location>
</feature>
<dbReference type="Pfam" id="PF18962">
    <property type="entry name" value="Por_Secre_tail"/>
    <property type="match status" value="1"/>
</dbReference>
<gene>
    <name evidence="4" type="ORF">LG651_15285</name>
</gene>
<dbReference type="AlphaFoldDB" id="A0A9X1I8T7"/>
<organism evidence="4 5">
    <name type="scientific">Neotamlana sargassicola</name>
    <dbReference type="NCBI Taxonomy" id="2883125"/>
    <lineage>
        <taxon>Bacteria</taxon>
        <taxon>Pseudomonadati</taxon>
        <taxon>Bacteroidota</taxon>
        <taxon>Flavobacteriia</taxon>
        <taxon>Flavobacteriales</taxon>
        <taxon>Flavobacteriaceae</taxon>
        <taxon>Neotamlana</taxon>
    </lineage>
</organism>
<dbReference type="InterPro" id="IPR026444">
    <property type="entry name" value="Secre_tail"/>
</dbReference>
<comment type="caution">
    <text evidence="4">The sequence shown here is derived from an EMBL/GenBank/DDBJ whole genome shotgun (WGS) entry which is preliminary data.</text>
</comment>
<protein>
    <submittedName>
        <fullName evidence="4">T9SS type A sorting domain-containing protein</fullName>
    </submittedName>
</protein>
<dbReference type="RefSeq" id="WP_226696975.1">
    <property type="nucleotide sequence ID" value="NZ_JAJAPX010000007.1"/>
</dbReference>
<feature type="signal peptide" evidence="2">
    <location>
        <begin position="1"/>
        <end position="19"/>
    </location>
</feature>
<reference evidence="4" key="1">
    <citation type="submission" date="2021-10" db="EMBL/GenBank/DDBJ databases">
        <title>Tamlana sargassums sp. nov., and Tamlana laminarinivorans sp. nov., two new bacteria isolated from the brown alga.</title>
        <authorList>
            <person name="Li J."/>
        </authorList>
    </citation>
    <scope>NUCLEOTIDE SEQUENCE</scope>
    <source>
        <strain evidence="4">62-3</strain>
    </source>
</reference>
<proteinExistence type="predicted"/>
<accession>A0A9X1I8T7</accession>